<evidence type="ECO:0000313" key="2">
    <source>
        <dbReference type="EMBL" id="KUI69477.1"/>
    </source>
</evidence>
<dbReference type="OrthoDB" id="5237664at2759"/>
<dbReference type="EMBL" id="CM003102">
    <property type="protein sequence ID" value="KUI69477.1"/>
    <property type="molecule type" value="Genomic_DNA"/>
</dbReference>
<dbReference type="InterPro" id="IPR045518">
    <property type="entry name" value="2EXR"/>
</dbReference>
<keyword evidence="3" id="KW-1185">Reference proteome</keyword>
<dbReference type="AlphaFoldDB" id="A0A194VZN8"/>
<sequence length="384" mass="43536">MASTANHNGNELKAVVITTRKARDKLTFCIDRDAQCNTIAVDGKLIGQVSQGTKVINTVLENGAVVGSLGRSGQVVNQYKADTLITSLVKFIKCSDSTQNGCFGGNGRFAEPLEPNTALKKRTSARLAKSVYFPYFQFFPQEIKDMILANIVDPQTVKAYNELTGFVVVVDREWADIALYQVCHEFRQYAIKTFGIPKKRTFPFDPANDTLYLRWSPILDLDQLLRKARHANKFAFQVTRVDIAYGYIDYELWDRIKTVESEARMPSENGFMVPCGDRLMFRRIETWRVLIIQLDTCREGTLLSTQFAFKKDDYSILLAVFNCLSSRFQPDWKPTTIEICRKGCMCSLPRKLVWKGSRSLRNEGPLSLAKLDNNSSILDPASWT</sequence>
<protein>
    <recommendedName>
        <fullName evidence="1">2EXR domain-containing protein</fullName>
    </recommendedName>
</protein>
<feature type="domain" description="2EXR" evidence="1">
    <location>
        <begin position="133"/>
        <end position="211"/>
    </location>
</feature>
<gene>
    <name evidence="2" type="ORF">VM1G_05341</name>
</gene>
<name>A0A194VZN8_CYTMA</name>
<evidence type="ECO:0000313" key="3">
    <source>
        <dbReference type="Proteomes" id="UP000078559"/>
    </source>
</evidence>
<evidence type="ECO:0000259" key="1">
    <source>
        <dbReference type="Pfam" id="PF20150"/>
    </source>
</evidence>
<dbReference type="Pfam" id="PF20150">
    <property type="entry name" value="2EXR"/>
    <property type="match status" value="1"/>
</dbReference>
<organism evidence="2 3">
    <name type="scientific">Cytospora mali</name>
    <name type="common">Apple Valsa canker fungus</name>
    <name type="synonym">Valsa mali</name>
    <dbReference type="NCBI Taxonomy" id="578113"/>
    <lineage>
        <taxon>Eukaryota</taxon>
        <taxon>Fungi</taxon>
        <taxon>Dikarya</taxon>
        <taxon>Ascomycota</taxon>
        <taxon>Pezizomycotina</taxon>
        <taxon>Sordariomycetes</taxon>
        <taxon>Sordariomycetidae</taxon>
        <taxon>Diaporthales</taxon>
        <taxon>Cytosporaceae</taxon>
        <taxon>Cytospora</taxon>
    </lineage>
</organism>
<dbReference type="Proteomes" id="UP000078559">
    <property type="component" value="Chromosome 5"/>
</dbReference>
<reference evidence="2" key="1">
    <citation type="submission" date="2014-12" db="EMBL/GenBank/DDBJ databases">
        <title>Genome Sequence of Valsa Canker Pathogens Uncovers a Specific Adaption of Colonization on Woody Bark.</title>
        <authorList>
            <person name="Yin Z."/>
            <person name="Liu H."/>
            <person name="Gao X."/>
            <person name="Li Z."/>
            <person name="Song N."/>
            <person name="Ke X."/>
            <person name="Dai Q."/>
            <person name="Wu Y."/>
            <person name="Sun Y."/>
            <person name="Xu J.-R."/>
            <person name="Kang Z.K."/>
            <person name="Wang L."/>
            <person name="Huang L."/>
        </authorList>
    </citation>
    <scope>NUCLEOTIDE SEQUENCE [LARGE SCALE GENOMIC DNA]</scope>
    <source>
        <strain evidence="2">03-8</strain>
    </source>
</reference>
<accession>A0A194VZN8</accession>
<proteinExistence type="predicted"/>